<evidence type="ECO:0000313" key="1">
    <source>
        <dbReference type="EMBL" id="KAJ0013923.1"/>
    </source>
</evidence>
<reference evidence="2" key="1">
    <citation type="journal article" date="2023" name="G3 (Bethesda)">
        <title>Genome assembly and association tests identify interacting loci associated with vigor, precocity, and sex in interspecific pistachio rootstocks.</title>
        <authorList>
            <person name="Palmer W."/>
            <person name="Jacygrad E."/>
            <person name="Sagayaradj S."/>
            <person name="Cavanaugh K."/>
            <person name="Han R."/>
            <person name="Bertier L."/>
            <person name="Beede B."/>
            <person name="Kafkas S."/>
            <person name="Golino D."/>
            <person name="Preece J."/>
            <person name="Michelmore R."/>
        </authorList>
    </citation>
    <scope>NUCLEOTIDE SEQUENCE [LARGE SCALE GENOMIC DNA]</scope>
</reference>
<dbReference type="Proteomes" id="UP001163603">
    <property type="component" value="Chromosome 13"/>
</dbReference>
<protein>
    <submittedName>
        <fullName evidence="1">Uncharacterized protein</fullName>
    </submittedName>
</protein>
<sequence>MVGNGNNYLPMKMMMKRKEIDLDEVSDDFHDFSLSSPARKIRRLNAQLPPIMEEDREQDSLHVGSLPIIEEDVVSEMASLGDPVNEERAIVLYKPRMPTSPSITVNLDSLNLVSGFKNQILQASQTRNTNEDEEYLHDENNATTDKCLAVVPWFPSQFPVASNSGTDASQMEPLDLMEADNMEEAAMDIEENNNSSIEQGQSNEFGVMREGEGLPQWPQQHCLIPQFPQSTSTPITWFQ</sequence>
<name>A0ACC0XCB5_9ROSI</name>
<proteinExistence type="predicted"/>
<gene>
    <name evidence="1" type="ORF">Pint_21435</name>
</gene>
<accession>A0ACC0XCB5</accession>
<comment type="caution">
    <text evidence="1">The sequence shown here is derived from an EMBL/GenBank/DDBJ whole genome shotgun (WGS) entry which is preliminary data.</text>
</comment>
<evidence type="ECO:0000313" key="2">
    <source>
        <dbReference type="Proteomes" id="UP001163603"/>
    </source>
</evidence>
<dbReference type="EMBL" id="CM047748">
    <property type="protein sequence ID" value="KAJ0013923.1"/>
    <property type="molecule type" value="Genomic_DNA"/>
</dbReference>
<organism evidence="1 2">
    <name type="scientific">Pistacia integerrima</name>
    <dbReference type="NCBI Taxonomy" id="434235"/>
    <lineage>
        <taxon>Eukaryota</taxon>
        <taxon>Viridiplantae</taxon>
        <taxon>Streptophyta</taxon>
        <taxon>Embryophyta</taxon>
        <taxon>Tracheophyta</taxon>
        <taxon>Spermatophyta</taxon>
        <taxon>Magnoliopsida</taxon>
        <taxon>eudicotyledons</taxon>
        <taxon>Gunneridae</taxon>
        <taxon>Pentapetalae</taxon>
        <taxon>rosids</taxon>
        <taxon>malvids</taxon>
        <taxon>Sapindales</taxon>
        <taxon>Anacardiaceae</taxon>
        <taxon>Pistacia</taxon>
    </lineage>
</organism>
<keyword evidence="2" id="KW-1185">Reference proteome</keyword>